<dbReference type="FunFam" id="2.40.50.1070:FF:000003">
    <property type="entry name" value="23S rRNA (Uracil-5-)-methyltransferase RumA"/>
    <property type="match status" value="1"/>
</dbReference>
<dbReference type="EMBL" id="JACRSO010000001">
    <property type="protein sequence ID" value="MBC8528146.1"/>
    <property type="molecule type" value="Genomic_DNA"/>
</dbReference>
<sequence>MAKKKFQAFPFQVGQRIDLPIHALGEGGVGIGRFEGAAVFVPGALPGETVRVRIRYLASRYAQAELEKILQPSPQRIEPPCPYDARCGGCQLQHLSYEGQLEVKRRQVADCLERIGGFENIAVPPVMGMEEPWQYRNKAAFPAATRGGEAALGFYATGSHDLVPVDACMIQQPPCNAVLSAVKAWMRERNITPYDEKTRQGRLRHVLIRTNRRGEFMVTLVINCQRLPEAAALGEQLRGLEGFVGLALNVNREATNAILGREIISVCGAPTLAEQLDELTFSLSPASFFQVNPLQTEQLYQTALSFAGLKGDELVFDAYCGIGSISLFLARRAREVIGVEIVRAAVEDARDNARSNGIRNASFICAKAEEEIPRLLQDNRRPDVVVVDPPRKGCDAALLQAISQARIPRLVYVSCNPSTLARDLKLLCGQGYTLQKVQPVDLFPQTMHVETVASLQLEL</sequence>
<feature type="binding site" evidence="4">
    <location>
        <position position="319"/>
    </location>
    <ligand>
        <name>S-adenosyl-L-methionine</name>
        <dbReference type="ChEBI" id="CHEBI:59789"/>
    </ligand>
</feature>
<dbReference type="CDD" id="cd02440">
    <property type="entry name" value="AdoMet_MTases"/>
    <property type="match status" value="1"/>
</dbReference>
<dbReference type="FunFam" id="3.40.50.150:FF:000009">
    <property type="entry name" value="23S rRNA (Uracil(1939)-C(5))-methyltransferase RlmD"/>
    <property type="match status" value="1"/>
</dbReference>
<dbReference type="Pfam" id="PF05958">
    <property type="entry name" value="tRNA_U5-meth_tr"/>
    <property type="match status" value="1"/>
</dbReference>
<dbReference type="InterPro" id="IPR002792">
    <property type="entry name" value="TRAM_dom"/>
</dbReference>
<feature type="active site" evidence="5">
    <location>
        <position position="415"/>
    </location>
</feature>
<evidence type="ECO:0000313" key="8">
    <source>
        <dbReference type="Proteomes" id="UP000654279"/>
    </source>
</evidence>
<dbReference type="PROSITE" id="PS01231">
    <property type="entry name" value="TRMA_2"/>
    <property type="match status" value="1"/>
</dbReference>
<feature type="binding site" evidence="4">
    <location>
        <position position="388"/>
    </location>
    <ligand>
        <name>S-adenosyl-L-methionine</name>
        <dbReference type="ChEBI" id="CHEBI:59789"/>
    </ligand>
</feature>
<organism evidence="7 8">
    <name type="scientific">Luoshenia tenuis</name>
    <dbReference type="NCBI Taxonomy" id="2763654"/>
    <lineage>
        <taxon>Bacteria</taxon>
        <taxon>Bacillati</taxon>
        <taxon>Bacillota</taxon>
        <taxon>Clostridia</taxon>
        <taxon>Christensenellales</taxon>
        <taxon>Christensenellaceae</taxon>
        <taxon>Luoshenia</taxon>
    </lineage>
</organism>
<evidence type="ECO:0000256" key="3">
    <source>
        <dbReference type="ARBA" id="ARBA00022691"/>
    </source>
</evidence>
<comment type="similarity">
    <text evidence="4">Belongs to the class I-like SAM-binding methyltransferase superfamily. RNA M5U methyltransferase family.</text>
</comment>
<dbReference type="PANTHER" id="PTHR11061">
    <property type="entry name" value="RNA M5U METHYLTRANSFERASE"/>
    <property type="match status" value="1"/>
</dbReference>
<dbReference type="PANTHER" id="PTHR11061:SF30">
    <property type="entry name" value="TRNA (URACIL(54)-C(5))-METHYLTRANSFERASE"/>
    <property type="match status" value="1"/>
</dbReference>
<dbReference type="Proteomes" id="UP000654279">
    <property type="component" value="Unassembled WGS sequence"/>
</dbReference>
<dbReference type="InterPro" id="IPR030391">
    <property type="entry name" value="MeTrfase_TrmA_CS"/>
</dbReference>
<feature type="domain" description="TRAM" evidence="6">
    <location>
        <begin position="10"/>
        <end position="68"/>
    </location>
</feature>
<dbReference type="Pfam" id="PF01938">
    <property type="entry name" value="TRAM"/>
    <property type="match status" value="1"/>
</dbReference>
<dbReference type="EC" id="2.1.1.190" evidence="7"/>
<proteinExistence type="inferred from homology"/>
<dbReference type="SUPFAM" id="SSF50249">
    <property type="entry name" value="Nucleic acid-binding proteins"/>
    <property type="match status" value="1"/>
</dbReference>
<evidence type="ECO:0000256" key="4">
    <source>
        <dbReference type="PROSITE-ProRule" id="PRU01024"/>
    </source>
</evidence>
<dbReference type="Gene3D" id="3.40.50.150">
    <property type="entry name" value="Vaccinia Virus protein VP39"/>
    <property type="match status" value="1"/>
</dbReference>
<dbReference type="PROSITE" id="PS51687">
    <property type="entry name" value="SAM_MT_RNA_M5U"/>
    <property type="match status" value="1"/>
</dbReference>
<dbReference type="FunFam" id="2.40.50.140:FF:000097">
    <property type="entry name" value="23S rRNA (uracil(1939)-C(5))-methyltransferase RlmD"/>
    <property type="match status" value="1"/>
</dbReference>
<dbReference type="RefSeq" id="WP_249284190.1">
    <property type="nucleotide sequence ID" value="NZ_JACRSO010000001.1"/>
</dbReference>
<evidence type="ECO:0000259" key="6">
    <source>
        <dbReference type="PROSITE" id="PS50926"/>
    </source>
</evidence>
<dbReference type="InterPro" id="IPR012340">
    <property type="entry name" value="NA-bd_OB-fold"/>
</dbReference>
<dbReference type="GO" id="GO:0070475">
    <property type="term" value="P:rRNA base methylation"/>
    <property type="evidence" value="ECO:0007669"/>
    <property type="project" value="TreeGrafter"/>
</dbReference>
<feature type="binding site" evidence="4">
    <location>
        <position position="290"/>
    </location>
    <ligand>
        <name>S-adenosyl-L-methionine</name>
        <dbReference type="ChEBI" id="CHEBI:59789"/>
    </ligand>
</feature>
<dbReference type="AlphaFoldDB" id="A0A926CYV3"/>
<keyword evidence="3 4" id="KW-0949">S-adenosyl-L-methionine</keyword>
<dbReference type="GO" id="GO:0070041">
    <property type="term" value="F:rRNA (uridine-C5-)-methyltransferase activity"/>
    <property type="evidence" value="ECO:0007669"/>
    <property type="project" value="TreeGrafter"/>
</dbReference>
<dbReference type="Gene3D" id="2.40.50.1070">
    <property type="match status" value="1"/>
</dbReference>
<feature type="active site" description="Nucleophile" evidence="4">
    <location>
        <position position="415"/>
    </location>
</feature>
<evidence type="ECO:0000256" key="2">
    <source>
        <dbReference type="ARBA" id="ARBA00022679"/>
    </source>
</evidence>
<dbReference type="Gene3D" id="2.40.50.140">
    <property type="entry name" value="Nucleic acid-binding proteins"/>
    <property type="match status" value="1"/>
</dbReference>
<dbReference type="PROSITE" id="PS50926">
    <property type="entry name" value="TRAM"/>
    <property type="match status" value="1"/>
</dbReference>
<evidence type="ECO:0000256" key="5">
    <source>
        <dbReference type="PROSITE-ProRule" id="PRU10015"/>
    </source>
</evidence>
<evidence type="ECO:0000256" key="1">
    <source>
        <dbReference type="ARBA" id="ARBA00022603"/>
    </source>
</evidence>
<accession>A0A926CYV3</accession>
<dbReference type="InterPro" id="IPR010280">
    <property type="entry name" value="U5_MeTrfase_fam"/>
</dbReference>
<gene>
    <name evidence="7" type="primary">rlmD</name>
    <name evidence="7" type="ORF">H8699_01660</name>
</gene>
<keyword evidence="2 4" id="KW-0808">Transferase</keyword>
<feature type="binding site" evidence="4">
    <location>
        <position position="340"/>
    </location>
    <ligand>
        <name>S-adenosyl-L-methionine</name>
        <dbReference type="ChEBI" id="CHEBI:59789"/>
    </ligand>
</feature>
<protein>
    <submittedName>
        <fullName evidence="7">23S rRNA (Uracil(1939)-C(5))-methyltransferase RlmD</fullName>
        <ecNumber evidence="7">2.1.1.190</ecNumber>
    </submittedName>
</protein>
<name>A0A926CYV3_9FIRM</name>
<dbReference type="PROSITE" id="PS01230">
    <property type="entry name" value="TRMA_1"/>
    <property type="match status" value="1"/>
</dbReference>
<comment type="caution">
    <text evidence="7">The sequence shown here is derived from an EMBL/GenBank/DDBJ whole genome shotgun (WGS) entry which is preliminary data.</text>
</comment>
<dbReference type="SUPFAM" id="SSF53335">
    <property type="entry name" value="S-adenosyl-L-methionine-dependent methyltransferases"/>
    <property type="match status" value="1"/>
</dbReference>
<dbReference type="NCBIfam" id="TIGR00479">
    <property type="entry name" value="rumA"/>
    <property type="match status" value="1"/>
</dbReference>
<evidence type="ECO:0000313" key="7">
    <source>
        <dbReference type="EMBL" id="MBC8528146.1"/>
    </source>
</evidence>
<reference evidence="7" key="1">
    <citation type="submission" date="2020-08" db="EMBL/GenBank/DDBJ databases">
        <title>Genome public.</title>
        <authorList>
            <person name="Liu C."/>
            <person name="Sun Q."/>
        </authorList>
    </citation>
    <scope>NUCLEOTIDE SEQUENCE</scope>
    <source>
        <strain evidence="7">NSJ-44</strain>
    </source>
</reference>
<dbReference type="InterPro" id="IPR029063">
    <property type="entry name" value="SAM-dependent_MTases_sf"/>
</dbReference>
<keyword evidence="8" id="KW-1185">Reference proteome</keyword>
<keyword evidence="1 4" id="KW-0489">Methyltransferase</keyword>
<dbReference type="InterPro" id="IPR030390">
    <property type="entry name" value="MeTrfase_TrmA_AS"/>
</dbReference>